<name>A0A6N9JJ89_9ACTN</name>
<keyword evidence="1" id="KW-0677">Repeat</keyword>
<dbReference type="RefSeq" id="WP_161160452.1">
    <property type="nucleotide sequence ID" value="NZ_WWSR01000009.1"/>
</dbReference>
<feature type="transmembrane region" description="Helical" evidence="3">
    <location>
        <begin position="3130"/>
        <end position="3151"/>
    </location>
</feature>
<feature type="region of interest" description="Disordered" evidence="2">
    <location>
        <begin position="3053"/>
        <end position="3078"/>
    </location>
</feature>
<reference evidence="5 6" key="1">
    <citation type="journal article" date="2019" name="Nat. Med.">
        <title>A library of human gut bacterial isolates paired with longitudinal multiomics data enables mechanistic microbiome research.</title>
        <authorList>
            <person name="Poyet M."/>
            <person name="Groussin M."/>
            <person name="Gibbons S.M."/>
            <person name="Avila-Pacheco J."/>
            <person name="Jiang X."/>
            <person name="Kearney S.M."/>
            <person name="Perrotta A.R."/>
            <person name="Berdy B."/>
            <person name="Zhao S."/>
            <person name="Lieberman T.D."/>
            <person name="Swanson P.K."/>
            <person name="Smith M."/>
            <person name="Roesemann S."/>
            <person name="Alexander J.E."/>
            <person name="Rich S.A."/>
            <person name="Livny J."/>
            <person name="Vlamakis H."/>
            <person name="Clish C."/>
            <person name="Bullock K."/>
            <person name="Deik A."/>
            <person name="Scott J."/>
            <person name="Pierce K.A."/>
            <person name="Xavier R.J."/>
            <person name="Alm E.J."/>
        </authorList>
    </citation>
    <scope>NUCLEOTIDE SEQUENCE [LARGE SCALE GENOMIC DNA]</scope>
    <source>
        <strain evidence="5 6">BIOML-A20</strain>
    </source>
</reference>
<accession>A0A6N9JJ89</accession>
<evidence type="ECO:0000313" key="6">
    <source>
        <dbReference type="Proteomes" id="UP000469380"/>
    </source>
</evidence>
<gene>
    <name evidence="5" type="ORF">GT464_05935</name>
</gene>
<dbReference type="Gene3D" id="3.10.20.320">
    <property type="entry name" value="Putative peptidoglycan bound protein (lpxtg motif)"/>
    <property type="match status" value="3"/>
</dbReference>
<keyword evidence="3" id="KW-1133">Transmembrane helix</keyword>
<keyword evidence="3" id="KW-0472">Membrane</keyword>
<feature type="domain" description="MucBP" evidence="4">
    <location>
        <begin position="340"/>
        <end position="399"/>
    </location>
</feature>
<evidence type="ECO:0000256" key="3">
    <source>
        <dbReference type="SAM" id="Phobius"/>
    </source>
</evidence>
<evidence type="ECO:0000256" key="2">
    <source>
        <dbReference type="SAM" id="MobiDB-lite"/>
    </source>
</evidence>
<keyword evidence="3" id="KW-0812">Transmembrane</keyword>
<sequence>MTDESGAEVPKSGYTITYKRNGKKTMDFTSTGTITVTITGKGKYSGTIERAYCIYDYDIAGKDKIKVGEKATYTASGFTGDVTWSSSDSGILSIDPATGEATGVYPGTVTIYAVDKDGHACSKEVKVVEDSSKGAWVYLYTKVIYNGKSLSDSGTAAKEKCKELGLTVNKDGWFTLGKLWVNDIDTASSSNTGRSDGTHGDSKIARFRSSAIAALPRTIRYATANGGINLSDVSWGYMTNVSSGATNYVGSGYTWHLDGEVDINTMSKVTVHYVELGNKTNELHKAVEVASQVGSTFDPKNEAVLIKGYELAQADPAISVDESGKQEVYLYYSKGSYPYTVKYIDKDTNEELHDPNTVHGVYGETVKVNALKFQGYNVDAEEKSLTVGDGDNTVIFYYTKKSINYTVKYVWSGKEIAEASTGSLKLGESVTAEAKTIDGYTIVPDQKLTKTALDDDITITVKYYKNVTLTAKSDKKRTYNGKAQELEGYISSEDAAKFDDITAKGSGKDAGEYPVKFEKNYKGTVSKDAKYIVSETVSGKLTISPVTDEVTITVKGHTGGEKYNGKEQTVSGYEISGLPAGVSESDVVYGGTAVAKGANAGTYKMNLDRAKFSLKESAAKNYTNVKFAVTDGELVIDKRKVSIKSKDADKTYNGTPLIKHEVEVTGEGFIKNEGLDYTYSGTQTEAGKSANGFTYAAKGDTNLANYEIEKSEGTLTVNPVTDAVTVTVEGHHNTVTYNGSEQSVAGYDVTIEGSKLYKDADFTFDGNAEAKGIDAAKAVIPMGLTTANFKNISNNFTNVTFRVNDGWIKIDPIKIELTARGATKPYDGTSLTNNTVDVTAGAFVEGQGVTCTATGSQTDVGNSDNEFSYTFNEGTKSGNYTITEKSEKLVVSPSDKEVVVVISENGGTATYDGNEHEATGYTVESISNNLYSEKDFTFDGNAEVKATGAGSHDMNLKAGDFHNTSKRFKNVTFVIEKHPLVINKKDVTIVTPDAAKVYDGTPLTAAGAIEGLVKGETVDFKTTGAQTEQGASANSYKLEWTGSAKKSNYRIVSENIGTLTVTKQAIDPKDDDNYKGVTVGNLKDVKYNGEDQKQKPIVKSGNTALLEGRDYELKYSEDTVNAGKVTVTVEGVGNYSGKVTRTYNITKRQIVLGSNTRSKVYDGTALTDDEVIEAGADTFVTGEASNIRATGSVINPGSVENAITFDKGEKFNENNYDIAYKTGKLTVTAKDVASKDMTVKAPSDTIYNGGEQKFKPVVMDGAKKLVKDADYELSYSDDVTNAGTVTITVTGKGNYAGTTTVSYKINPRPVTLVSNGHTKDYDGTALEDGEVVVTSEYDFVKDEVSDLKANGSITEPGETINNITYSKGDSYKDSNYKVTITEGKLKVLPRSLNASGMDVSKLDNVVYNGADQEQAPEVTDSKTGKTLVAGTDYDLAYSKDTKNVGTVTVTITGKGNYTGTVEREYNIECAPLTVVTGSASRSYNGRELTAPDELQGLVAGETADFATTGKQKSVGSSLNTYNIEWNGTAKKSNYRIASEQFGTLTITESAQTIVVVTTGGRVEYDGTTHSPTVEVKNLPEGYSVRDASSNAAVKDVNARKDGDQGVKVTADNLAIVNAEGEDVTSKLKIEKVDGYLAVTPRTVTVTTPSGSKVYDGTALTAAGSISNLVDGETVDFKTTGSQTEVGGEDKNNTYELTWNGSAKKSNYKVKENLGTLKVTKQSINKDDEDSYKGIEIDAPKSVKYDGSKHQWTPSVTDTEGNTLAAGKDYKVTYKRDDASTDDFKNAGTITVTIEGVGNYSGTVTKEYKITKCDVTLTSAGNEWTYDGKEHREENVTVSGDGFAEGEGVDYSNFATVKDVTAEAVKNAFDYAAKKGTDLERNYNVAVVNGELKVKKQQADGNIVLTTKDAQKTYDGHALEAGEATATVTTGDDVKIEYSLDHETWTKDRSDVTLTDAGGKTVYVRASSKKNYSGYVEATETMTVDPATLTIVTKGGEKTYDGAALTADGSISGFVNGETAKFEVTGSQTIVGETMNAYALTWNGTAKASNYTVKETLGKLKVNPRSITDEDYGMSVSSPKNVAYDGVEHKWTPVVKDGEKTLVAGTDYTVAYDKDDFTNVTGTITVTITGKGNYNGSVTRTYQITPAQLTVETKGASKIYDGEALTNDVATIKGLKNGESETIHATGTQTEVGESNNTYVITWDGTAKESNYAVKTETLGKLVVNENAEQITATPLNVETTYDGQPHGTTVQVEGLPKGYRVEKAASDATATNVDDNVTAKVDELVIVNAQGKDVTSKLNIKRGTATIKINPAQLTVTTAGDEKEYDGTALTASGITVEGLKGNDKVAAKTTGSRTKVGTTDNTYSIDWTGAKKSNYTVVDTFGQLKVTPSTKDVTLTSGSASRVYNGHALTADKISAEGLPAGFKVKATMTGTQTDAGSSENTVESYKILDAKGDDVTDMFTNVTVKAGKLEVTPKEITVETEGATKAYDGRALTNKKGTIHGLVSGEHADVVTNGMQTTVGSSDNGYTIAWGSAKEGNYTIASDTLGKLVVTPQSVNPNDPSYRNLTVNDPKDVTYDGLSHQWAPEVKDADGTVLAEGTDYTLTYDTDDFTDAGTVTVTITGMGNYTGTVSKSYRIKPAPVSIKTESASRVYNGRALTAGGAISGLVNGETVDFRVTGSQTKVGSSKNSYTLAWNGTAREANYSIVSTEVGTLTVIESKDTVVVTTTGGTFTYDGQPHGATVTVSELPEGYTVDGTPSSDATATDANGDGVKATVDHLVIRNAEGKDVTSKLDIKKVDGTIKVLPAELAVKTDSASKVYDGEALTAGASKINLVNGEEATLKATGEQTEVGSSSNTYKLTFDKTAKAKNYKVVSEDLGTLTVKPQSITPGADDEPSDSYKGVTVDDPEDSIYDGAEHKWMPVVKDTDGNELKEGVDYEVTYGTDDFADAATINATITGKGNYAGAVTKSYRITKAPLHIVTGSATKTFDGTALTNAAVTVDGLAQTDRIGVTVTGQQTGVGSSQNTYTIDWMQVNENNYELTDELGTLTVTPVPATPQNPVTPGTTPTTPGATPGTAGGNNVVNTVATALANGYNAVTGNNQGAAASEERIFDAKNPLGKFDGQKDTCWVHWYMIVCGIVTAVYGLFVGLRRNKHSRRLEEDLNKVLGDDDESQE</sequence>
<dbReference type="SUPFAM" id="SSF49373">
    <property type="entry name" value="Invasin/intimin cell-adhesion fragments"/>
    <property type="match status" value="1"/>
</dbReference>
<dbReference type="Pfam" id="PF06458">
    <property type="entry name" value="MucBP"/>
    <property type="match status" value="3"/>
</dbReference>
<feature type="domain" description="MucBP" evidence="4">
    <location>
        <begin position="406"/>
        <end position="463"/>
    </location>
</feature>
<dbReference type="InterPro" id="IPR009459">
    <property type="entry name" value="MucBP_dom"/>
</dbReference>
<dbReference type="Gene3D" id="2.60.40.1080">
    <property type="match status" value="1"/>
</dbReference>
<proteinExistence type="predicted"/>
<dbReference type="InterPro" id="IPR008964">
    <property type="entry name" value="Invasin/intimin_cell_adhesion"/>
</dbReference>
<evidence type="ECO:0000313" key="5">
    <source>
        <dbReference type="EMBL" id="MZJ39489.1"/>
    </source>
</evidence>
<evidence type="ECO:0000256" key="1">
    <source>
        <dbReference type="ARBA" id="ARBA00022737"/>
    </source>
</evidence>
<feature type="domain" description="MucBP" evidence="4">
    <location>
        <begin position="268"/>
        <end position="332"/>
    </location>
</feature>
<organism evidence="5 6">
    <name type="scientific">Collinsella aerofaciens</name>
    <dbReference type="NCBI Taxonomy" id="74426"/>
    <lineage>
        <taxon>Bacteria</taxon>
        <taxon>Bacillati</taxon>
        <taxon>Actinomycetota</taxon>
        <taxon>Coriobacteriia</taxon>
        <taxon>Coriobacteriales</taxon>
        <taxon>Coriobacteriaceae</taxon>
        <taxon>Collinsella</taxon>
    </lineage>
</organism>
<feature type="region of interest" description="Disordered" evidence="2">
    <location>
        <begin position="2885"/>
        <end position="2908"/>
    </location>
</feature>
<protein>
    <recommendedName>
        <fullName evidence="4">MucBP domain-containing protein</fullName>
    </recommendedName>
</protein>
<dbReference type="EMBL" id="WWSR01000009">
    <property type="protein sequence ID" value="MZJ39489.1"/>
    <property type="molecule type" value="Genomic_DNA"/>
</dbReference>
<evidence type="ECO:0000259" key="4">
    <source>
        <dbReference type="Pfam" id="PF06458"/>
    </source>
</evidence>
<dbReference type="Proteomes" id="UP000469380">
    <property type="component" value="Unassembled WGS sequence"/>
</dbReference>
<feature type="compositionally biased region" description="Low complexity" evidence="2">
    <location>
        <begin position="3063"/>
        <end position="3076"/>
    </location>
</feature>
<comment type="caution">
    <text evidence="5">The sequence shown here is derived from an EMBL/GenBank/DDBJ whole genome shotgun (WGS) entry which is preliminary data.</text>
</comment>